<accession>A0A229SAW6</accession>
<dbReference type="RefSeq" id="WP_093934405.1">
    <property type="nucleotide sequence ID" value="NZ_NMQT01000051.1"/>
</dbReference>
<gene>
    <name evidence="1" type="ORF">CFP71_14655</name>
</gene>
<keyword evidence="2" id="KW-1185">Reference proteome</keyword>
<proteinExistence type="predicted"/>
<dbReference type="EMBL" id="NMQT01000051">
    <property type="protein sequence ID" value="OXM56073.1"/>
    <property type="molecule type" value="Genomic_DNA"/>
</dbReference>
<comment type="caution">
    <text evidence="1">The sequence shown here is derived from an EMBL/GenBank/DDBJ whole genome shotgun (WGS) entry which is preliminary data.</text>
</comment>
<evidence type="ECO:0000313" key="2">
    <source>
        <dbReference type="Proteomes" id="UP000215223"/>
    </source>
</evidence>
<protein>
    <submittedName>
        <fullName evidence="1">Uncharacterized protein</fullName>
    </submittedName>
</protein>
<organism evidence="1 2">
    <name type="scientific">Amycolatopsis thailandensis</name>
    <dbReference type="NCBI Taxonomy" id="589330"/>
    <lineage>
        <taxon>Bacteria</taxon>
        <taxon>Bacillati</taxon>
        <taxon>Actinomycetota</taxon>
        <taxon>Actinomycetes</taxon>
        <taxon>Pseudonocardiales</taxon>
        <taxon>Pseudonocardiaceae</taxon>
        <taxon>Amycolatopsis</taxon>
    </lineage>
</organism>
<reference evidence="1 2" key="1">
    <citation type="submission" date="2017-07" db="EMBL/GenBank/DDBJ databases">
        <title>Amycolatopsis thailandensis Genome sequencing and assembly.</title>
        <authorList>
            <person name="Kaur N."/>
            <person name="Mayilraj S."/>
        </authorList>
    </citation>
    <scope>NUCLEOTIDE SEQUENCE [LARGE SCALE GENOMIC DNA]</scope>
    <source>
        <strain evidence="1 2">JCM 16380</strain>
    </source>
</reference>
<dbReference type="Proteomes" id="UP000215223">
    <property type="component" value="Unassembled WGS sequence"/>
</dbReference>
<dbReference type="AlphaFoldDB" id="A0A229SAW6"/>
<sequence>MAHDVVREAMVGYRQLVELNFPAFGDAMGLFSMLPVRVEGLVLRAENNEDPRVGLMLALHPDTGKVDDVASQVDLSVVVKDHAAEGWKFAERQRSMISIHLSRAHQRFSRSAFGQNRMQVLDLPLHVPCLASSLAYGWLTQDLIAVRWLDADFRFSE</sequence>
<evidence type="ECO:0000313" key="1">
    <source>
        <dbReference type="EMBL" id="OXM56073.1"/>
    </source>
</evidence>
<name>A0A229SAW6_9PSEU</name>